<dbReference type="Gene3D" id="3.30.1370.210">
    <property type="match status" value="1"/>
</dbReference>
<dbReference type="SUPFAM" id="SSF56399">
    <property type="entry name" value="ADP-ribosylation"/>
    <property type="match status" value="1"/>
</dbReference>
<dbReference type="InterPro" id="IPR018123">
    <property type="entry name" value="WWE-dom_subgr"/>
</dbReference>
<keyword evidence="4 10" id="KW-0479">Metal-binding</keyword>
<dbReference type="InterPro" id="IPR000571">
    <property type="entry name" value="Znf_CCCH"/>
</dbReference>
<keyword evidence="2" id="KW-0328">Glycosyltransferase</keyword>
<reference evidence="14 15" key="1">
    <citation type="submission" date="2022-05" db="EMBL/GenBank/DDBJ databases">
        <authorList>
            <consortium name="Genoscope - CEA"/>
            <person name="William W."/>
        </authorList>
    </citation>
    <scope>NUCLEOTIDE SEQUENCE [LARGE SCALE GENOMIC DNA]</scope>
</reference>
<evidence type="ECO:0000256" key="10">
    <source>
        <dbReference type="PROSITE-ProRule" id="PRU00723"/>
    </source>
</evidence>
<dbReference type="SUPFAM" id="SSF117839">
    <property type="entry name" value="WWE domain"/>
    <property type="match status" value="2"/>
</dbReference>
<feature type="zinc finger region" description="C3H1-type" evidence="10">
    <location>
        <begin position="264"/>
        <end position="291"/>
    </location>
</feature>
<comment type="similarity">
    <text evidence="9">Belongs to the ARTD/PARP family.</text>
</comment>
<dbReference type="Gene3D" id="3.90.228.10">
    <property type="match status" value="1"/>
</dbReference>
<accession>A0AAU9VSY0</accession>
<feature type="domain" description="PARP catalytic" evidence="13">
    <location>
        <begin position="492"/>
        <end position="690"/>
    </location>
</feature>
<dbReference type="GO" id="GO:0003950">
    <property type="term" value="F:NAD+ poly-ADP-ribosyltransferase activity"/>
    <property type="evidence" value="ECO:0007669"/>
    <property type="project" value="InterPro"/>
</dbReference>
<evidence type="ECO:0000259" key="12">
    <source>
        <dbReference type="PROSITE" id="PS50918"/>
    </source>
</evidence>
<dbReference type="Pfam" id="PF02825">
    <property type="entry name" value="WWE"/>
    <property type="match status" value="2"/>
</dbReference>
<dbReference type="Proteomes" id="UP001159428">
    <property type="component" value="Unassembled WGS sequence"/>
</dbReference>
<dbReference type="GO" id="GO:0008270">
    <property type="term" value="F:zinc ion binding"/>
    <property type="evidence" value="ECO:0007669"/>
    <property type="project" value="UniProtKB-KW"/>
</dbReference>
<dbReference type="CDD" id="cd01439">
    <property type="entry name" value="TCCD_inducible_PARP_like"/>
    <property type="match status" value="1"/>
</dbReference>
<dbReference type="Gene3D" id="4.10.1000.10">
    <property type="entry name" value="Zinc finger, CCCH-type"/>
    <property type="match status" value="1"/>
</dbReference>
<dbReference type="PROSITE" id="PS50103">
    <property type="entry name" value="ZF_C3H1"/>
    <property type="match status" value="3"/>
</dbReference>
<evidence type="ECO:0000256" key="7">
    <source>
        <dbReference type="ARBA" id="ARBA00023027"/>
    </source>
</evidence>
<dbReference type="SMART" id="SM00356">
    <property type="entry name" value="ZnF_C3H1"/>
    <property type="match status" value="3"/>
</dbReference>
<feature type="domain" description="C3H1-type" evidence="11">
    <location>
        <begin position="98"/>
        <end position="120"/>
    </location>
</feature>
<dbReference type="AlphaFoldDB" id="A0AAU9VSY0"/>
<dbReference type="PROSITE" id="PS51059">
    <property type="entry name" value="PARP_CATALYTIC"/>
    <property type="match status" value="1"/>
</dbReference>
<keyword evidence="5 10" id="KW-0863">Zinc-finger</keyword>
<dbReference type="InterPro" id="IPR012317">
    <property type="entry name" value="Poly(ADP-ribose)pol_cat_dom"/>
</dbReference>
<dbReference type="PROSITE" id="PS50918">
    <property type="entry name" value="WWE"/>
    <property type="match status" value="2"/>
</dbReference>
<evidence type="ECO:0000259" key="13">
    <source>
        <dbReference type="PROSITE" id="PS51059"/>
    </source>
</evidence>
<evidence type="ECO:0000256" key="2">
    <source>
        <dbReference type="ARBA" id="ARBA00022676"/>
    </source>
</evidence>
<organism evidence="14 15">
    <name type="scientific">Pocillopora meandrina</name>
    <dbReference type="NCBI Taxonomy" id="46732"/>
    <lineage>
        <taxon>Eukaryota</taxon>
        <taxon>Metazoa</taxon>
        <taxon>Cnidaria</taxon>
        <taxon>Anthozoa</taxon>
        <taxon>Hexacorallia</taxon>
        <taxon>Scleractinia</taxon>
        <taxon>Astrocoeniina</taxon>
        <taxon>Pocilloporidae</taxon>
        <taxon>Pocillopora</taxon>
    </lineage>
</organism>
<gene>
    <name evidence="14" type="ORF">PMEA_00016652</name>
</gene>
<dbReference type="InterPro" id="IPR051712">
    <property type="entry name" value="ARTD-AVP"/>
</dbReference>
<comment type="subcellular location">
    <subcellularLocation>
        <location evidence="1">Nucleus</location>
    </subcellularLocation>
</comment>
<evidence type="ECO:0000313" key="14">
    <source>
        <dbReference type="EMBL" id="CAH3036108.1"/>
    </source>
</evidence>
<keyword evidence="3" id="KW-0808">Transferase</keyword>
<comment type="caution">
    <text evidence="14">The sequence shown here is derived from an EMBL/GenBank/DDBJ whole genome shotgun (WGS) entry which is preliminary data.</text>
</comment>
<dbReference type="EMBL" id="CALNXJ010000003">
    <property type="protein sequence ID" value="CAH3036108.1"/>
    <property type="molecule type" value="Genomic_DNA"/>
</dbReference>
<evidence type="ECO:0000256" key="3">
    <source>
        <dbReference type="ARBA" id="ARBA00022679"/>
    </source>
</evidence>
<dbReference type="Pfam" id="PF18044">
    <property type="entry name" value="zf-CCCH_4"/>
    <property type="match status" value="1"/>
</dbReference>
<feature type="domain" description="C3H1-type" evidence="11">
    <location>
        <begin position="264"/>
        <end position="291"/>
    </location>
</feature>
<dbReference type="Gene3D" id="3.30.720.50">
    <property type="match status" value="2"/>
</dbReference>
<evidence type="ECO:0000256" key="9">
    <source>
        <dbReference type="ARBA" id="ARBA00024347"/>
    </source>
</evidence>
<dbReference type="SMART" id="SM00678">
    <property type="entry name" value="WWE"/>
    <property type="match status" value="2"/>
</dbReference>
<evidence type="ECO:0000256" key="6">
    <source>
        <dbReference type="ARBA" id="ARBA00022833"/>
    </source>
</evidence>
<evidence type="ECO:0000256" key="1">
    <source>
        <dbReference type="ARBA" id="ARBA00004123"/>
    </source>
</evidence>
<evidence type="ECO:0000256" key="4">
    <source>
        <dbReference type="ARBA" id="ARBA00022723"/>
    </source>
</evidence>
<dbReference type="GO" id="GO:0005634">
    <property type="term" value="C:nucleus"/>
    <property type="evidence" value="ECO:0007669"/>
    <property type="project" value="UniProtKB-SubCell"/>
</dbReference>
<proteinExistence type="inferred from homology"/>
<dbReference type="InterPro" id="IPR037197">
    <property type="entry name" value="WWE_dom_sf"/>
</dbReference>
<feature type="domain" description="WWE" evidence="12">
    <location>
        <begin position="373"/>
        <end position="458"/>
    </location>
</feature>
<sequence length="690" mass="79059">MSSVSLKMEDSLKELIQIFLKNRGEVELGHAILQLSRANRKVVSDFGAQEFVNKFPILFQTRRTKSKVMLRLDVPLEFCPQAGKKGGCTDMRCFRLHLCPFFVKETCKFGDKCKRSHDYQDEHAMRILQHFRLSFLDLSLLQGILKMIVDESEIQRAAAGRSLPDICIFYNNKSGCKKEENCPCLHVCEHFVDGDCKFGGECKRDHDFSDSHNRKVLQQYDMGHISIHKVLQLLKGRERKRTVNASSDGSICSHAVNPSQDDKGKDTEICGFHLRGKCNYGNNCVHHHTDLPYLWQFAAQGDDQWESFSNEENTILENCYCDVKNEHSSRVTIKGSIYLVNFQDMTAVPVSFPVCKTTETVIKVRRLSTMSSAVAAAGHVFSTRWEWYWKDENNKWQSYDTPGDGHAVNTTSSQCFEREYQAGKDTHPFSASHHQYTLDFKRWCQKNNKYKTERPVRRRPAEFVSKHNIADIVSQRRKAVSMARPSTSAEADRVPSHWSSIPDGKDYLCERLSTITEEYKKTEKRFNDSMEKSHKIVSIERVQNLELWIQYAQKKGRMAKKSGKEPEERQLFHGTKPDTVKAICQQGIDWRMCGKHGTAYGEGSYFASSAKYSHRYSNHGVTRGNKQMFLAKVLVGSFTAGDKSFKRPPPKDSSNPHVLYDSCCDNTANPALFVVFENGQSYPEFLITYT</sequence>
<feature type="zinc finger region" description="C3H1-type" evidence="10">
    <location>
        <begin position="98"/>
        <end position="120"/>
    </location>
</feature>
<dbReference type="FunFam" id="3.90.228.10:FF:000008">
    <property type="entry name" value="Poly [ADP-ribose] polymerase"/>
    <property type="match status" value="1"/>
</dbReference>
<dbReference type="PANTHER" id="PTHR45740:SF2">
    <property type="entry name" value="POLY [ADP-RIBOSE] POLYMERASE"/>
    <property type="match status" value="1"/>
</dbReference>
<evidence type="ECO:0000256" key="8">
    <source>
        <dbReference type="ARBA" id="ARBA00023242"/>
    </source>
</evidence>
<keyword evidence="7" id="KW-0520">NAD</keyword>
<name>A0AAU9VSY0_9CNID</name>
<feature type="domain" description="WWE" evidence="12">
    <location>
        <begin position="281"/>
        <end position="366"/>
    </location>
</feature>
<protein>
    <submittedName>
        <fullName evidence="14">Uncharacterized protein</fullName>
    </submittedName>
</protein>
<feature type="domain" description="C3H1-type" evidence="11">
    <location>
        <begin position="187"/>
        <end position="209"/>
    </location>
</feature>
<dbReference type="PANTHER" id="PTHR45740">
    <property type="entry name" value="POLY [ADP-RIBOSE] POLYMERASE"/>
    <property type="match status" value="1"/>
</dbReference>
<dbReference type="GO" id="GO:1990404">
    <property type="term" value="F:NAD+-protein mono-ADP-ribosyltransferase activity"/>
    <property type="evidence" value="ECO:0007669"/>
    <property type="project" value="TreeGrafter"/>
</dbReference>
<evidence type="ECO:0000256" key="5">
    <source>
        <dbReference type="ARBA" id="ARBA00022771"/>
    </source>
</evidence>
<evidence type="ECO:0000259" key="11">
    <source>
        <dbReference type="PROSITE" id="PS50103"/>
    </source>
</evidence>
<dbReference type="InterPro" id="IPR041367">
    <property type="entry name" value="Znf-CCCH_4"/>
</dbReference>
<keyword evidence="8" id="KW-0539">Nucleus</keyword>
<dbReference type="Pfam" id="PF00644">
    <property type="entry name" value="PARP"/>
    <property type="match status" value="1"/>
</dbReference>
<dbReference type="InterPro" id="IPR004170">
    <property type="entry name" value="WWE_dom"/>
</dbReference>
<keyword evidence="6 10" id="KW-0862">Zinc</keyword>
<evidence type="ECO:0000313" key="15">
    <source>
        <dbReference type="Proteomes" id="UP001159428"/>
    </source>
</evidence>
<keyword evidence="15" id="KW-1185">Reference proteome</keyword>
<feature type="zinc finger region" description="C3H1-type" evidence="10">
    <location>
        <begin position="187"/>
        <end position="209"/>
    </location>
</feature>